<dbReference type="Pfam" id="PF08011">
    <property type="entry name" value="PDDEXK_9"/>
    <property type="match status" value="1"/>
</dbReference>
<evidence type="ECO:0000313" key="3">
    <source>
        <dbReference type="Proteomes" id="UP001211065"/>
    </source>
</evidence>
<dbReference type="SUPFAM" id="SSF52540">
    <property type="entry name" value="P-loop containing nucleoside triphosphate hydrolases"/>
    <property type="match status" value="1"/>
</dbReference>
<organism evidence="2 3">
    <name type="scientific">Clydaea vesicula</name>
    <dbReference type="NCBI Taxonomy" id="447962"/>
    <lineage>
        <taxon>Eukaryota</taxon>
        <taxon>Fungi</taxon>
        <taxon>Fungi incertae sedis</taxon>
        <taxon>Chytridiomycota</taxon>
        <taxon>Chytridiomycota incertae sedis</taxon>
        <taxon>Chytridiomycetes</taxon>
        <taxon>Lobulomycetales</taxon>
        <taxon>Lobulomycetaceae</taxon>
        <taxon>Clydaea</taxon>
    </lineage>
</organism>
<reference evidence="2" key="1">
    <citation type="submission" date="2020-05" db="EMBL/GenBank/DDBJ databases">
        <title>Phylogenomic resolution of chytrid fungi.</title>
        <authorList>
            <person name="Stajich J.E."/>
            <person name="Amses K."/>
            <person name="Simmons R."/>
            <person name="Seto K."/>
            <person name="Myers J."/>
            <person name="Bonds A."/>
            <person name="Quandt C.A."/>
            <person name="Barry K."/>
            <person name="Liu P."/>
            <person name="Grigoriev I."/>
            <person name="Longcore J.E."/>
            <person name="James T.Y."/>
        </authorList>
    </citation>
    <scope>NUCLEOTIDE SEQUENCE</scope>
    <source>
        <strain evidence="2">JEL0476</strain>
    </source>
</reference>
<dbReference type="AlphaFoldDB" id="A0AAD5XTV2"/>
<dbReference type="InterPro" id="IPR018631">
    <property type="entry name" value="AAA-ATPase-like_dom"/>
</dbReference>
<dbReference type="PANTHER" id="PTHR34825">
    <property type="entry name" value="CONSERVED PROTEIN, WITH A WEAK D-GALACTARATE DEHYDRATASE/ALTRONATE HYDROLASE DOMAIN"/>
    <property type="match status" value="1"/>
</dbReference>
<name>A0AAD5XTV2_9FUNG</name>
<feature type="non-terminal residue" evidence="2">
    <location>
        <position position="1"/>
    </location>
</feature>
<dbReference type="InterPro" id="IPR012547">
    <property type="entry name" value="PDDEXK_9"/>
</dbReference>
<dbReference type="InterPro" id="IPR027417">
    <property type="entry name" value="P-loop_NTPase"/>
</dbReference>
<dbReference type="Pfam" id="PF09820">
    <property type="entry name" value="AAA-ATPase_like"/>
    <property type="match status" value="1"/>
</dbReference>
<accession>A0AAD5XTV2</accession>
<gene>
    <name evidence="2" type="ORF">HK099_007118</name>
</gene>
<keyword evidence="3" id="KW-1185">Reference proteome</keyword>
<proteinExistence type="predicted"/>
<dbReference type="EMBL" id="JADGJW010000665">
    <property type="protein sequence ID" value="KAJ3213918.1"/>
    <property type="molecule type" value="Genomic_DNA"/>
</dbReference>
<dbReference type="Proteomes" id="UP001211065">
    <property type="component" value="Unassembled WGS sequence"/>
</dbReference>
<evidence type="ECO:0000313" key="2">
    <source>
        <dbReference type="EMBL" id="KAJ3213918.1"/>
    </source>
</evidence>
<sequence length="530" mass="61395">MSVVGEEFIIGTSDFDEIIEKNALFVDKTLLIKEFIEGSAEVVNILRPHRFGKSTNLSMLRSFLSIGSDPNRFQRYLIFKEEKFMDQHCGKYPVVFLDLKDIKGDNWDEMLCKISLYVGKLVNTFSTVLNSKRSHSDQLDFDAFTSLTADKGLLTTSLSFLIKQLCKIYQRRVIVLIDEYDSPLNNAFQKGFYDNASSFFTTFFSSALKGNSALEKACLVGVVGIGSGPDLTGLNNVVFYNIAREKYSTFFGFTTEEIRFFISDEKTLDEVLNWYSGYWIGSKQLLNPWSFLLWLKKKEFKSHWVEMANIENLFTFLHGHKQLFIEILHIVFSGDPLDVSGLRSVVDYSKNAWGRKDGILHFLVHAGYLTYRKGVNQRGEVFIPNNELHLLWKVDIFPFIKKEMNSEFILPLQKAFTAKTFCATALQNLMRNLVEYPSFQNTTSEINYQKFFYCLFLGVLQDKESVQVESNKENGYDIKLDFLNLKRIFIFEFKKSENEASLEREAKKALEQIIEKEHYHSFTNRECILI</sequence>
<dbReference type="PANTHER" id="PTHR34825:SF1">
    <property type="entry name" value="AAA-ATPASE-LIKE DOMAIN-CONTAINING PROTEIN"/>
    <property type="match status" value="1"/>
</dbReference>
<feature type="domain" description="AAA-ATPase-like" evidence="1">
    <location>
        <begin position="10"/>
        <end position="225"/>
    </location>
</feature>
<comment type="caution">
    <text evidence="2">The sequence shown here is derived from an EMBL/GenBank/DDBJ whole genome shotgun (WGS) entry which is preliminary data.</text>
</comment>
<protein>
    <recommendedName>
        <fullName evidence="1">AAA-ATPase-like domain-containing protein</fullName>
    </recommendedName>
</protein>
<evidence type="ECO:0000259" key="1">
    <source>
        <dbReference type="Pfam" id="PF09820"/>
    </source>
</evidence>